<dbReference type="GO" id="GO:0003824">
    <property type="term" value="F:catalytic activity"/>
    <property type="evidence" value="ECO:0007669"/>
    <property type="project" value="UniProtKB-ARBA"/>
</dbReference>
<organism evidence="2 3">
    <name type="scientific">Mumia flava</name>
    <dbReference type="NCBI Taxonomy" id="1348852"/>
    <lineage>
        <taxon>Bacteria</taxon>
        <taxon>Bacillati</taxon>
        <taxon>Actinomycetota</taxon>
        <taxon>Actinomycetes</taxon>
        <taxon>Propionibacteriales</taxon>
        <taxon>Nocardioidaceae</taxon>
        <taxon>Mumia</taxon>
    </lineage>
</organism>
<gene>
    <name evidence="2" type="ORF">CLV56_3945</name>
</gene>
<evidence type="ECO:0000313" key="2">
    <source>
        <dbReference type="EMBL" id="PJJ48241.1"/>
    </source>
</evidence>
<dbReference type="Gene3D" id="3.40.50.1820">
    <property type="entry name" value="alpha/beta hydrolase"/>
    <property type="match status" value="1"/>
</dbReference>
<dbReference type="InterPro" id="IPR000073">
    <property type="entry name" value="AB_hydrolase_1"/>
</dbReference>
<feature type="domain" description="AB hydrolase-1" evidence="1">
    <location>
        <begin position="37"/>
        <end position="270"/>
    </location>
</feature>
<sequence>MTERVKHLARYATAADGTQIYYEAHGLAAGAGDTPPPAVLFVHGSGGHHAAWWQQVPALRGRYSLITLDLRGFGRSDTVTAPDGTVDSEGTAQDIVAVLRDPALRATGIGPAVLVGQSVGAAAALRAAMMLDETERSELVAGVVLAASLGGIDHPDLAERVRIDRAAADAIPVLDRLLTPAFREADPAKTFLFRQLGTFNDAGMADLRHLNTDGPTVDALRAVRLPLCLLSGELDAVLSTETIRTAASLLPDAHVELVPGAPHSLYWEAPELFNAALERFLENVFTTTEVVA</sequence>
<dbReference type="PANTHER" id="PTHR46438:SF11">
    <property type="entry name" value="LIPASE-RELATED"/>
    <property type="match status" value="1"/>
</dbReference>
<evidence type="ECO:0000313" key="3">
    <source>
        <dbReference type="Proteomes" id="UP000230842"/>
    </source>
</evidence>
<accession>A0A2M9ARB2</accession>
<protein>
    <submittedName>
        <fullName evidence="2">3-oxoadipate enol-lactonase</fullName>
    </submittedName>
</protein>
<proteinExistence type="predicted"/>
<dbReference type="Pfam" id="PF00561">
    <property type="entry name" value="Abhydrolase_1"/>
    <property type="match status" value="1"/>
</dbReference>
<dbReference type="EMBL" id="PGEZ01000003">
    <property type="protein sequence ID" value="PJJ48241.1"/>
    <property type="molecule type" value="Genomic_DNA"/>
</dbReference>
<comment type="caution">
    <text evidence="2">The sequence shown here is derived from an EMBL/GenBank/DDBJ whole genome shotgun (WGS) entry which is preliminary data.</text>
</comment>
<dbReference type="RefSeq" id="WP_211288237.1">
    <property type="nucleotide sequence ID" value="NZ_PGEZ01000003.1"/>
</dbReference>
<name>A0A2M9ARB2_9ACTN</name>
<keyword evidence="3" id="KW-1185">Reference proteome</keyword>
<dbReference type="PANTHER" id="PTHR46438">
    <property type="entry name" value="ALPHA/BETA-HYDROLASES SUPERFAMILY PROTEIN"/>
    <property type="match status" value="1"/>
</dbReference>
<dbReference type="Proteomes" id="UP000230842">
    <property type="component" value="Unassembled WGS sequence"/>
</dbReference>
<dbReference type="InterPro" id="IPR029058">
    <property type="entry name" value="AB_hydrolase_fold"/>
</dbReference>
<dbReference type="SUPFAM" id="SSF53474">
    <property type="entry name" value="alpha/beta-Hydrolases"/>
    <property type="match status" value="1"/>
</dbReference>
<evidence type="ECO:0000259" key="1">
    <source>
        <dbReference type="Pfam" id="PF00561"/>
    </source>
</evidence>
<dbReference type="AlphaFoldDB" id="A0A2M9ARB2"/>
<reference evidence="2 3" key="1">
    <citation type="submission" date="2017-11" db="EMBL/GenBank/DDBJ databases">
        <title>Genomic Encyclopedia of Archaeal and Bacterial Type Strains, Phase II (KMG-II): From Individual Species to Whole Genera.</title>
        <authorList>
            <person name="Goeker M."/>
        </authorList>
    </citation>
    <scope>NUCLEOTIDE SEQUENCE [LARGE SCALE GENOMIC DNA]</scope>
    <source>
        <strain evidence="2 3">DSM 27763</strain>
    </source>
</reference>